<sequence>MSSAATVILVCFALIGALAYIGPNKLIDIVEGLLKYFDQMIKRSISDYIEIENVDLGDPYTFVMKDGSLMTLICHDGCLTIVGKEEFEEVDRAINSTLGPFIAAGGHAVQMVFTVDPDATERDIRHAQQPSRDTAARLQIDLTDMFEEEVVRFREVCSSEACHLALFTRAGSLHPTEQKQDADAAKELFHDKPLPRASDA</sequence>
<feature type="non-terminal residue" evidence="3">
    <location>
        <position position="200"/>
    </location>
</feature>
<accession>A0A420R8L0</accession>
<gene>
    <name evidence="3" type="ORF">BFJ72_g15409</name>
</gene>
<evidence type="ECO:0000256" key="1">
    <source>
        <dbReference type="SAM" id="MobiDB-lite"/>
    </source>
</evidence>
<feature type="region of interest" description="Disordered" evidence="1">
    <location>
        <begin position="175"/>
        <end position="200"/>
    </location>
</feature>
<reference evidence="3 4" key="1">
    <citation type="journal article" date="2018" name="Sci. Rep.">
        <title>Characterisation of pathogen-specific regions and novel effector candidates in Fusarium oxysporum f. sp. cepae.</title>
        <authorList>
            <person name="Armitage A.D."/>
            <person name="Taylor A."/>
            <person name="Sobczyk M.K."/>
            <person name="Baxter L."/>
            <person name="Greenfield B.P."/>
            <person name="Bates H.J."/>
            <person name="Wilson F."/>
            <person name="Jackson A.C."/>
            <person name="Ott S."/>
            <person name="Harrison R.J."/>
            <person name="Clarkson J.P."/>
        </authorList>
    </citation>
    <scope>NUCLEOTIDE SEQUENCE [LARGE SCALE GENOMIC DNA]</scope>
    <source>
        <strain evidence="3 4">Fp_A8</strain>
    </source>
</reference>
<organism evidence="3 4">
    <name type="scientific">Gibberella intermedia</name>
    <name type="common">Bulb rot disease fungus</name>
    <name type="synonym">Fusarium proliferatum</name>
    <dbReference type="NCBI Taxonomy" id="948311"/>
    <lineage>
        <taxon>Eukaryota</taxon>
        <taxon>Fungi</taxon>
        <taxon>Dikarya</taxon>
        <taxon>Ascomycota</taxon>
        <taxon>Pezizomycotina</taxon>
        <taxon>Sordariomycetes</taxon>
        <taxon>Hypocreomycetidae</taxon>
        <taxon>Hypocreales</taxon>
        <taxon>Nectriaceae</taxon>
        <taxon>Fusarium</taxon>
        <taxon>Fusarium fujikuroi species complex</taxon>
    </lineage>
</organism>
<feature type="signal peptide" evidence="2">
    <location>
        <begin position="1"/>
        <end position="19"/>
    </location>
</feature>
<dbReference type="EMBL" id="MRDB01000510">
    <property type="protein sequence ID" value="RKL13354.1"/>
    <property type="molecule type" value="Genomic_DNA"/>
</dbReference>
<dbReference type="Proteomes" id="UP000283569">
    <property type="component" value="Unassembled WGS sequence"/>
</dbReference>
<keyword evidence="2" id="KW-0732">Signal</keyword>
<protein>
    <submittedName>
        <fullName evidence="3">Uncharacterized protein</fullName>
    </submittedName>
</protein>
<feature type="chain" id="PRO_5019074906" evidence="2">
    <location>
        <begin position="20"/>
        <end position="200"/>
    </location>
</feature>
<comment type="caution">
    <text evidence="3">The sequence shown here is derived from an EMBL/GenBank/DDBJ whole genome shotgun (WGS) entry which is preliminary data.</text>
</comment>
<name>A0A420R8L0_GIBIN</name>
<evidence type="ECO:0000256" key="2">
    <source>
        <dbReference type="SAM" id="SignalP"/>
    </source>
</evidence>
<dbReference type="AlphaFoldDB" id="A0A420R8L0"/>
<feature type="compositionally biased region" description="Basic and acidic residues" evidence="1">
    <location>
        <begin position="176"/>
        <end position="200"/>
    </location>
</feature>
<proteinExistence type="predicted"/>
<evidence type="ECO:0000313" key="4">
    <source>
        <dbReference type="Proteomes" id="UP000283569"/>
    </source>
</evidence>
<evidence type="ECO:0000313" key="3">
    <source>
        <dbReference type="EMBL" id="RKL13354.1"/>
    </source>
</evidence>